<keyword evidence="3" id="KW-1185">Reference proteome</keyword>
<gene>
    <name evidence="2" type="ORF">LAESUDRAFT_765388</name>
</gene>
<dbReference type="AlphaFoldDB" id="A0A165ASE2"/>
<evidence type="ECO:0000313" key="2">
    <source>
        <dbReference type="EMBL" id="KZS99572.1"/>
    </source>
</evidence>
<dbReference type="Proteomes" id="UP000076871">
    <property type="component" value="Unassembled WGS sequence"/>
</dbReference>
<sequence>MPRFQDFDIGIAMDSIKCTEFNVDVDFDAAITTCYIESIIGKNFVCDFMNHSEDTDFAIKPTFDGAKLRPFFAEAGLKGHKAGLHLNTTFLRPFEFAPTLIIEDSTTNRTMPSDNGIGTLTFEIWRVKSVHRRDMDENQRGSKRRRTEDGSVVTAERVEPERREGDLHRLLPPFRTRDS</sequence>
<dbReference type="RefSeq" id="XP_040757313.1">
    <property type="nucleotide sequence ID" value="XM_040913657.1"/>
</dbReference>
<dbReference type="EMBL" id="KV427775">
    <property type="protein sequence ID" value="KZS99572.1"/>
    <property type="molecule type" value="Genomic_DNA"/>
</dbReference>
<protein>
    <submittedName>
        <fullName evidence="2">Uncharacterized protein</fullName>
    </submittedName>
</protein>
<accession>A0A165ASE2</accession>
<evidence type="ECO:0000313" key="3">
    <source>
        <dbReference type="Proteomes" id="UP000076871"/>
    </source>
</evidence>
<evidence type="ECO:0000256" key="1">
    <source>
        <dbReference type="SAM" id="MobiDB-lite"/>
    </source>
</evidence>
<name>A0A165ASE2_9APHY</name>
<dbReference type="OrthoDB" id="3364132at2759"/>
<reference evidence="2 3" key="1">
    <citation type="journal article" date="2016" name="Mol. Biol. Evol.">
        <title>Comparative Genomics of Early-Diverging Mushroom-Forming Fungi Provides Insights into the Origins of Lignocellulose Decay Capabilities.</title>
        <authorList>
            <person name="Nagy L.G."/>
            <person name="Riley R."/>
            <person name="Tritt A."/>
            <person name="Adam C."/>
            <person name="Daum C."/>
            <person name="Floudas D."/>
            <person name="Sun H."/>
            <person name="Yadav J.S."/>
            <person name="Pangilinan J."/>
            <person name="Larsson K.H."/>
            <person name="Matsuura K."/>
            <person name="Barry K."/>
            <person name="Labutti K."/>
            <person name="Kuo R."/>
            <person name="Ohm R.A."/>
            <person name="Bhattacharya S.S."/>
            <person name="Shirouzu T."/>
            <person name="Yoshinaga Y."/>
            <person name="Martin F.M."/>
            <person name="Grigoriev I.V."/>
            <person name="Hibbett D.S."/>
        </authorList>
    </citation>
    <scope>NUCLEOTIDE SEQUENCE [LARGE SCALE GENOMIC DNA]</scope>
    <source>
        <strain evidence="2 3">93-53</strain>
    </source>
</reference>
<dbReference type="InParanoid" id="A0A165ASE2"/>
<dbReference type="GeneID" id="63830685"/>
<feature type="compositionally biased region" description="Basic and acidic residues" evidence="1">
    <location>
        <begin position="156"/>
        <end position="179"/>
    </location>
</feature>
<organism evidence="2 3">
    <name type="scientific">Laetiporus sulphureus 93-53</name>
    <dbReference type="NCBI Taxonomy" id="1314785"/>
    <lineage>
        <taxon>Eukaryota</taxon>
        <taxon>Fungi</taxon>
        <taxon>Dikarya</taxon>
        <taxon>Basidiomycota</taxon>
        <taxon>Agaricomycotina</taxon>
        <taxon>Agaricomycetes</taxon>
        <taxon>Polyporales</taxon>
        <taxon>Laetiporus</taxon>
    </lineage>
</organism>
<feature type="region of interest" description="Disordered" evidence="1">
    <location>
        <begin position="133"/>
        <end position="179"/>
    </location>
</feature>
<proteinExistence type="predicted"/>